<comment type="subunit">
    <text evidence="10">Homodimer.</text>
</comment>
<evidence type="ECO:0000256" key="10">
    <source>
        <dbReference type="RuleBase" id="RU366046"/>
    </source>
</evidence>
<comment type="catalytic activity">
    <reaction evidence="1 10">
        <text>UDP-alpha-D-glucose = UDP-alpha-D-galactose</text>
        <dbReference type="Rhea" id="RHEA:22168"/>
        <dbReference type="ChEBI" id="CHEBI:58885"/>
        <dbReference type="ChEBI" id="CHEBI:66914"/>
        <dbReference type="EC" id="5.1.3.2"/>
    </reaction>
</comment>
<evidence type="ECO:0000313" key="12">
    <source>
        <dbReference type="EMBL" id="MEG3438742.1"/>
    </source>
</evidence>
<evidence type="ECO:0000256" key="1">
    <source>
        <dbReference type="ARBA" id="ARBA00000083"/>
    </source>
</evidence>
<dbReference type="InterPro" id="IPR036291">
    <property type="entry name" value="NAD(P)-bd_dom_sf"/>
</dbReference>
<comment type="caution">
    <text evidence="12">The sequence shown here is derived from an EMBL/GenBank/DDBJ whole genome shotgun (WGS) entry which is preliminary data.</text>
</comment>
<dbReference type="Proteomes" id="UP001328733">
    <property type="component" value="Unassembled WGS sequence"/>
</dbReference>
<evidence type="ECO:0000256" key="4">
    <source>
        <dbReference type="ARBA" id="ARBA00007637"/>
    </source>
</evidence>
<dbReference type="AlphaFoldDB" id="A0AAW9QWW6"/>
<keyword evidence="8 10" id="KW-0413">Isomerase</keyword>
<evidence type="ECO:0000256" key="7">
    <source>
        <dbReference type="ARBA" id="ARBA00023027"/>
    </source>
</evidence>
<evidence type="ECO:0000313" key="13">
    <source>
        <dbReference type="Proteomes" id="UP001328733"/>
    </source>
</evidence>
<sequence length="336" mass="37099">MGSNQEAILITGGAGYIGSHVVRQLGEAGYNTVVYDNCSTGNPASVLYGELVIGDLADLECLYRTFARYNFTAVLHFAASMVVPESIAYPLDYYANNTRNTLNLLRCCQAFGVNQFVFSSTAAVYGDTEEALVTERTLPRPINPYGRSKLASEWTIEDFGRAGDFRSVILRYFNVAGADPEMRIGQYSPRASHLIKMSCQAALGKRPSLSVFGTDFPTPDGTGVRDYIHVEDLAAAHVKALDYLRSGGESQILNCGYGRGYSVREVIATVREISGNDFPVVEEGRRPGDPACVIADSTRIRELLAWRPRFDNLETIVRTTLEWEKKLDTVIRRSTC</sequence>
<comment type="cofactor">
    <cofactor evidence="2 10">
        <name>NAD(+)</name>
        <dbReference type="ChEBI" id="CHEBI:57540"/>
    </cofactor>
</comment>
<keyword evidence="9 10" id="KW-0119">Carbohydrate metabolism</keyword>
<dbReference type="PANTHER" id="PTHR43725">
    <property type="entry name" value="UDP-GLUCOSE 4-EPIMERASE"/>
    <property type="match status" value="1"/>
</dbReference>
<dbReference type="Gene3D" id="3.90.25.10">
    <property type="entry name" value="UDP-galactose 4-epimerase, domain 1"/>
    <property type="match status" value="1"/>
</dbReference>
<comment type="pathway">
    <text evidence="3 10">Carbohydrate metabolism; galactose metabolism.</text>
</comment>
<dbReference type="InterPro" id="IPR001509">
    <property type="entry name" value="Epimerase_deHydtase"/>
</dbReference>
<dbReference type="NCBIfam" id="TIGR01179">
    <property type="entry name" value="galE"/>
    <property type="match status" value="1"/>
</dbReference>
<evidence type="ECO:0000256" key="5">
    <source>
        <dbReference type="ARBA" id="ARBA00013189"/>
    </source>
</evidence>
<evidence type="ECO:0000256" key="2">
    <source>
        <dbReference type="ARBA" id="ARBA00001911"/>
    </source>
</evidence>
<keyword evidence="7 10" id="KW-0520">NAD</keyword>
<dbReference type="RefSeq" id="WP_332866257.1">
    <property type="nucleotide sequence ID" value="NZ_JBAFSM010000034.1"/>
</dbReference>
<evidence type="ECO:0000259" key="11">
    <source>
        <dbReference type="Pfam" id="PF01370"/>
    </source>
</evidence>
<feature type="domain" description="NAD-dependent epimerase/dehydratase" evidence="11">
    <location>
        <begin position="8"/>
        <end position="256"/>
    </location>
</feature>
<dbReference type="CDD" id="cd05247">
    <property type="entry name" value="UDP_G4E_1_SDR_e"/>
    <property type="match status" value="1"/>
</dbReference>
<keyword evidence="13" id="KW-1185">Reference proteome</keyword>
<name>A0AAW9QWW6_9CHRO</name>
<evidence type="ECO:0000256" key="9">
    <source>
        <dbReference type="ARBA" id="ARBA00023277"/>
    </source>
</evidence>
<dbReference type="Pfam" id="PF01370">
    <property type="entry name" value="Epimerase"/>
    <property type="match status" value="1"/>
</dbReference>
<reference evidence="12 13" key="1">
    <citation type="submission" date="2024-01" db="EMBL/GenBank/DDBJ databases">
        <title>Genomic insights into the taxonomy and metabolism of the cyanobacterium Pannus brasiliensis CCIBt3594.</title>
        <authorList>
            <person name="Machado M."/>
            <person name="Botero N.B."/>
            <person name="Andreote A.P.D."/>
            <person name="Feitosa A.M.T."/>
            <person name="Popin R."/>
            <person name="Sivonen K."/>
            <person name="Fiore M.F."/>
        </authorList>
    </citation>
    <scope>NUCLEOTIDE SEQUENCE [LARGE SCALE GENOMIC DNA]</scope>
    <source>
        <strain evidence="12 13">CCIBt3594</strain>
    </source>
</reference>
<dbReference type="GO" id="GO:0033499">
    <property type="term" value="P:galactose catabolic process via UDP-galactose, Leloir pathway"/>
    <property type="evidence" value="ECO:0007669"/>
    <property type="project" value="TreeGrafter"/>
</dbReference>
<organism evidence="12 13">
    <name type="scientific">Pannus brasiliensis CCIBt3594</name>
    <dbReference type="NCBI Taxonomy" id="1427578"/>
    <lineage>
        <taxon>Bacteria</taxon>
        <taxon>Bacillati</taxon>
        <taxon>Cyanobacteriota</taxon>
        <taxon>Cyanophyceae</taxon>
        <taxon>Oscillatoriophycideae</taxon>
        <taxon>Chroococcales</taxon>
        <taxon>Microcystaceae</taxon>
        <taxon>Pannus</taxon>
    </lineage>
</organism>
<accession>A0AAW9QWW6</accession>
<proteinExistence type="inferred from homology"/>
<dbReference type="EC" id="5.1.3.2" evidence="5 10"/>
<dbReference type="GO" id="GO:0003978">
    <property type="term" value="F:UDP-glucose 4-epimerase activity"/>
    <property type="evidence" value="ECO:0007669"/>
    <property type="project" value="UniProtKB-UniRule"/>
</dbReference>
<dbReference type="PANTHER" id="PTHR43725:SF53">
    <property type="entry name" value="UDP-ARABINOSE 4-EPIMERASE 1"/>
    <property type="match status" value="1"/>
</dbReference>
<dbReference type="SUPFAM" id="SSF51735">
    <property type="entry name" value="NAD(P)-binding Rossmann-fold domains"/>
    <property type="match status" value="1"/>
</dbReference>
<dbReference type="InterPro" id="IPR005886">
    <property type="entry name" value="UDP_G4E"/>
</dbReference>
<evidence type="ECO:0000256" key="6">
    <source>
        <dbReference type="ARBA" id="ARBA00018569"/>
    </source>
</evidence>
<protein>
    <recommendedName>
        <fullName evidence="6 10">UDP-glucose 4-epimerase</fullName>
        <ecNumber evidence="5 10">5.1.3.2</ecNumber>
    </recommendedName>
</protein>
<evidence type="ECO:0000256" key="3">
    <source>
        <dbReference type="ARBA" id="ARBA00004947"/>
    </source>
</evidence>
<dbReference type="Gene3D" id="3.40.50.720">
    <property type="entry name" value="NAD(P)-binding Rossmann-like Domain"/>
    <property type="match status" value="1"/>
</dbReference>
<comment type="similarity">
    <text evidence="4 10">Belongs to the NAD(P)-dependent epimerase/dehydratase family.</text>
</comment>
<dbReference type="EMBL" id="JBAFSM010000034">
    <property type="protein sequence ID" value="MEG3438742.1"/>
    <property type="molecule type" value="Genomic_DNA"/>
</dbReference>
<gene>
    <name evidence="12" type="primary">galE</name>
    <name evidence="12" type="ORF">V0288_16565</name>
</gene>
<evidence type="ECO:0000256" key="8">
    <source>
        <dbReference type="ARBA" id="ARBA00023235"/>
    </source>
</evidence>